<dbReference type="SMART" id="SM00181">
    <property type="entry name" value="EGF"/>
    <property type="match status" value="6"/>
</dbReference>
<proteinExistence type="predicted"/>
<feature type="compositionally biased region" description="Basic and acidic residues" evidence="2">
    <location>
        <begin position="598"/>
        <end position="607"/>
    </location>
</feature>
<dbReference type="GeneID" id="111112924"/>
<dbReference type="KEGG" id="cvn:111112924"/>
<dbReference type="InterPro" id="IPR042635">
    <property type="entry name" value="MEGF10/SREC1/2-like"/>
</dbReference>
<dbReference type="Gene3D" id="2.170.300.10">
    <property type="entry name" value="Tie2 ligand-binding domain superfamily"/>
    <property type="match status" value="2"/>
</dbReference>
<dbReference type="Gene3D" id="2.60.120.260">
    <property type="entry name" value="Galactose-binding domain-like"/>
    <property type="match status" value="1"/>
</dbReference>
<accession>A0A8B8BUI4</accession>
<feature type="domain" description="EGF-like" evidence="5">
    <location>
        <begin position="473"/>
        <end position="513"/>
    </location>
</feature>
<feature type="domain" description="EGF-like" evidence="5">
    <location>
        <begin position="293"/>
        <end position="333"/>
    </location>
</feature>
<feature type="chain" id="PRO_5034293747" evidence="4">
    <location>
        <begin position="18"/>
        <end position="651"/>
    </location>
</feature>
<keyword evidence="3" id="KW-0812">Transmembrane</keyword>
<evidence type="ECO:0000313" key="7">
    <source>
        <dbReference type="RefSeq" id="XP_022306519.1"/>
    </source>
</evidence>
<feature type="region of interest" description="Disordered" evidence="2">
    <location>
        <begin position="597"/>
        <end position="651"/>
    </location>
</feature>
<sequence length="651" mass="72336">MRTELCVFLLLVTWVSGFANLAHDTAKALQGTANMSEPPQKPAWSAGNAVDGNTDQELLTTCVIMDYSRNYKSVWWKVRLQNRFNVAYLEVYFRGSTITRASGYYFYSYDSTEVFDPNSPNPNNMVYHNDPMSGCPASIQNITVNRLAQEIVYINKRPTGYISNCTGADWEQTTVEICEVKVMGCEAIRYSNGCGKVCENKCKLHQCDVFNGSCIYGCTDAKALTIDCVVCQDGQYISNKLCKSCQGHCKDGAPCSKLTGRCDDGCSNYWTGTFCEKCPLGYYGDDCNTVCGKCAGNDVCDNHTGDCHGECLGNWQKPKCNECSDGYYGNNCDITCGFCLQGSVCNKLNGTCENGCINHFKEPRCAVCRDGFYNSRCTSQCGKCVNDEPCDKATGECRNGCQQHFEPPLCQVCEDGFYNRRCSSLCGKCLNNEPCDKVTGECRNGCQLYFNPPLCQECSDGYYGNNCLTACGNCLHEKGCDQLNGTCYHGCKIHFSDPKCIVCEDGFYNSRCNSKCGKCVNYEPCDKVTGECRNGCQLDLEPPLCQDDINPDLQGNTMINKDGRSFSWSYVVIGILAILLAVSIAFNVFLKRQMPSVQHDEQSTERKSKSRGQKPSQNYDNLTVLKESHQYASMNSETNNSQYEELPERNA</sequence>
<feature type="transmembrane region" description="Helical" evidence="3">
    <location>
        <begin position="568"/>
        <end position="590"/>
    </location>
</feature>
<dbReference type="InterPro" id="IPR008979">
    <property type="entry name" value="Galactose-bd-like_sf"/>
</dbReference>
<keyword evidence="4" id="KW-0732">Signal</keyword>
<gene>
    <name evidence="7" type="primary">LOC111112924</name>
</gene>
<feature type="compositionally biased region" description="Polar residues" evidence="2">
    <location>
        <begin position="630"/>
        <end position="643"/>
    </location>
</feature>
<evidence type="ECO:0000256" key="2">
    <source>
        <dbReference type="SAM" id="MobiDB-lite"/>
    </source>
</evidence>
<dbReference type="AlphaFoldDB" id="A0A8B8BUI4"/>
<name>A0A8B8BUI4_CRAVI</name>
<evidence type="ECO:0000256" key="3">
    <source>
        <dbReference type="SAM" id="Phobius"/>
    </source>
</evidence>
<dbReference type="RefSeq" id="XP_022306519.1">
    <property type="nucleotide sequence ID" value="XM_022450811.1"/>
</dbReference>
<organism evidence="6 7">
    <name type="scientific">Crassostrea virginica</name>
    <name type="common">Eastern oyster</name>
    <dbReference type="NCBI Taxonomy" id="6565"/>
    <lineage>
        <taxon>Eukaryota</taxon>
        <taxon>Metazoa</taxon>
        <taxon>Spiralia</taxon>
        <taxon>Lophotrochozoa</taxon>
        <taxon>Mollusca</taxon>
        <taxon>Bivalvia</taxon>
        <taxon>Autobranchia</taxon>
        <taxon>Pteriomorphia</taxon>
        <taxon>Ostreida</taxon>
        <taxon>Ostreoidea</taxon>
        <taxon>Ostreidae</taxon>
        <taxon>Crassostrea</taxon>
    </lineage>
</organism>
<protein>
    <submittedName>
        <fullName evidence="7">Protein draper-like isoform X1</fullName>
    </submittedName>
</protein>
<keyword evidence="1" id="KW-0245">EGF-like domain</keyword>
<feature type="domain" description="EGF-like" evidence="5">
    <location>
        <begin position="389"/>
        <end position="423"/>
    </location>
</feature>
<evidence type="ECO:0000313" key="6">
    <source>
        <dbReference type="Proteomes" id="UP000694844"/>
    </source>
</evidence>
<feature type="signal peptide" evidence="4">
    <location>
        <begin position="1"/>
        <end position="17"/>
    </location>
</feature>
<dbReference type="Proteomes" id="UP000694844">
    <property type="component" value="Chromosome 9"/>
</dbReference>
<keyword evidence="3" id="KW-0472">Membrane</keyword>
<reference evidence="7" key="1">
    <citation type="submission" date="2025-08" db="UniProtKB">
        <authorList>
            <consortium name="RefSeq"/>
        </authorList>
    </citation>
    <scope>IDENTIFICATION</scope>
    <source>
        <tissue evidence="7">Whole sample</tissue>
    </source>
</reference>
<dbReference type="PANTHER" id="PTHR24043">
    <property type="entry name" value="SCAVENGER RECEPTOR CLASS F"/>
    <property type="match status" value="1"/>
</dbReference>
<evidence type="ECO:0000256" key="4">
    <source>
        <dbReference type="SAM" id="SignalP"/>
    </source>
</evidence>
<evidence type="ECO:0000256" key="1">
    <source>
        <dbReference type="ARBA" id="ARBA00022536"/>
    </source>
</evidence>
<dbReference type="SUPFAM" id="SSF49785">
    <property type="entry name" value="Galactose-binding domain-like"/>
    <property type="match status" value="1"/>
</dbReference>
<feature type="domain" description="EGF-like" evidence="5">
    <location>
        <begin position="434"/>
        <end position="468"/>
    </location>
</feature>
<evidence type="ECO:0000259" key="5">
    <source>
        <dbReference type="SMART" id="SM00181"/>
    </source>
</evidence>
<feature type="domain" description="EGF-like" evidence="5">
    <location>
        <begin position="248"/>
        <end position="288"/>
    </location>
</feature>
<dbReference type="InterPro" id="IPR000742">
    <property type="entry name" value="EGF"/>
</dbReference>
<feature type="domain" description="EGF-like" evidence="5">
    <location>
        <begin position="344"/>
        <end position="378"/>
    </location>
</feature>
<keyword evidence="6" id="KW-1185">Reference proteome</keyword>
<dbReference type="OrthoDB" id="6159857at2759"/>
<keyword evidence="3" id="KW-1133">Transmembrane helix</keyword>
<dbReference type="GO" id="GO:0005044">
    <property type="term" value="F:scavenger receptor activity"/>
    <property type="evidence" value="ECO:0007669"/>
    <property type="project" value="InterPro"/>
</dbReference>
<dbReference type="PANTHER" id="PTHR24043:SF8">
    <property type="entry name" value="EGF-LIKE DOMAIN-CONTAINING PROTEIN"/>
    <property type="match status" value="1"/>
</dbReference>